<accession>A0A0E3BU39</accession>
<name>A0A0E3BU39_9BURK</name>
<reference evidence="3 4" key="1">
    <citation type="submission" date="2013-09" db="EMBL/GenBank/DDBJ databases">
        <title>High correlation between genotypes and phenotypes of environmental bacteria Comamonas testosteroni strains.</title>
        <authorList>
            <person name="Liu L."/>
            <person name="Zhu W."/>
            <person name="Xia X."/>
            <person name="Xu B."/>
            <person name="Luo M."/>
            <person name="Wang G."/>
        </authorList>
    </citation>
    <scope>NUCLEOTIDE SEQUENCE [LARGE SCALE GENOMIC DNA]</scope>
    <source>
        <strain evidence="2 3">DF2</strain>
        <strain evidence="1 4">JL14</strain>
    </source>
</reference>
<dbReference type="AlphaFoldDB" id="A0A0E3BU39"/>
<keyword evidence="3" id="KW-1185">Reference proteome</keyword>
<organism evidence="2 3">
    <name type="scientific">Comamonas thiooxydans</name>
    <dbReference type="NCBI Taxonomy" id="363952"/>
    <lineage>
        <taxon>Bacteria</taxon>
        <taxon>Pseudomonadati</taxon>
        <taxon>Pseudomonadota</taxon>
        <taxon>Betaproteobacteria</taxon>
        <taxon>Burkholderiales</taxon>
        <taxon>Comamonadaceae</taxon>
        <taxon>Comamonas</taxon>
    </lineage>
</organism>
<evidence type="ECO:0000313" key="2">
    <source>
        <dbReference type="EMBL" id="KGH08264.1"/>
    </source>
</evidence>
<accession>D8DC30</accession>
<gene>
    <name evidence="1" type="ORF">P245_05350</name>
    <name evidence="2" type="ORF">P608_18400</name>
</gene>
<dbReference type="EMBL" id="AWTP01000124">
    <property type="protein sequence ID" value="KGH08264.1"/>
    <property type="molecule type" value="Genomic_DNA"/>
</dbReference>
<proteinExistence type="predicted"/>
<evidence type="ECO:0000313" key="4">
    <source>
        <dbReference type="Proteomes" id="UP000029567"/>
    </source>
</evidence>
<evidence type="ECO:0000313" key="1">
    <source>
        <dbReference type="EMBL" id="KGG97206.1"/>
    </source>
</evidence>
<dbReference type="Proteomes" id="UP000029549">
    <property type="component" value="Unassembled WGS sequence"/>
</dbReference>
<comment type="caution">
    <text evidence="2">The sequence shown here is derived from an EMBL/GenBank/DDBJ whole genome shotgun (WGS) entry which is preliminary data.</text>
</comment>
<protein>
    <submittedName>
        <fullName evidence="2">Uncharacterized protein</fullName>
    </submittedName>
</protein>
<evidence type="ECO:0000313" key="3">
    <source>
        <dbReference type="Proteomes" id="UP000029549"/>
    </source>
</evidence>
<sequence>MDSPNGGIDVAFLLEASALKMRAISKAQNSKKAMFLKHFDRL</sequence>
<dbReference type="EMBL" id="AWTN01000037">
    <property type="protein sequence ID" value="KGG97206.1"/>
    <property type="molecule type" value="Genomic_DNA"/>
</dbReference>
<dbReference type="Proteomes" id="UP000029567">
    <property type="component" value="Unassembled WGS sequence"/>
</dbReference>